<feature type="transmembrane region" description="Helical" evidence="1">
    <location>
        <begin position="48"/>
        <end position="66"/>
    </location>
</feature>
<feature type="transmembrane region" description="Helical" evidence="1">
    <location>
        <begin position="105"/>
        <end position="125"/>
    </location>
</feature>
<protein>
    <recommendedName>
        <fullName evidence="4">DUF1453 domain-containing protein</fullName>
    </recommendedName>
</protein>
<feature type="transmembrane region" description="Helical" evidence="1">
    <location>
        <begin position="145"/>
        <end position="168"/>
    </location>
</feature>
<keyword evidence="1" id="KW-1133">Transmembrane helix</keyword>
<dbReference type="Pfam" id="PF07301">
    <property type="entry name" value="DUF1453"/>
    <property type="match status" value="1"/>
</dbReference>
<dbReference type="RefSeq" id="WP_053837294.1">
    <property type="nucleotide sequence ID" value="NZ_CP076251.1"/>
</dbReference>
<evidence type="ECO:0000313" key="3">
    <source>
        <dbReference type="Proteomes" id="UP000045978"/>
    </source>
</evidence>
<dbReference type="InterPro" id="IPR058247">
    <property type="entry name" value="DUF1453"/>
</dbReference>
<evidence type="ECO:0000256" key="1">
    <source>
        <dbReference type="SAM" id="Phobius"/>
    </source>
</evidence>
<proteinExistence type="predicted"/>
<feature type="transmembrane region" description="Helical" evidence="1">
    <location>
        <begin position="6"/>
        <end position="27"/>
    </location>
</feature>
<evidence type="ECO:0008006" key="4">
    <source>
        <dbReference type="Google" id="ProtNLM"/>
    </source>
</evidence>
<keyword evidence="1" id="KW-0472">Membrane</keyword>
<sequence length="187" mass="20615">MPLLLALPLAIVIALAVTAALVPLSLLQRFRYGTARRQARAWLASVQFWSALVSSLVLLGFALIASHWWPGAAMYACIGWAAGLALGALGIWLSRFEPLPQGLYYTPNLWLVLGLTLLVVARIGAGLVQGWRSMNESAAWPAQGWMSHANLLGAAALLLGYACAYAWLLRRRVRHFDRYRGYDRSPR</sequence>
<accession>A0A0K2ZLX7</accession>
<reference evidence="2 3" key="1">
    <citation type="submission" date="2015-07" db="EMBL/GenBank/DDBJ databases">
        <authorList>
            <person name="Noorani M."/>
        </authorList>
    </citation>
    <scope>NUCLEOTIDE SEQUENCE [LARGE SCALE GENOMIC DNA]</scope>
    <source>
        <strain evidence="2">LMG730</strain>
    </source>
</reference>
<dbReference type="Proteomes" id="UP000045978">
    <property type="component" value="Unassembled WGS sequence"/>
</dbReference>
<gene>
    <name evidence="2" type="ORF">XTPLMG730_0779</name>
</gene>
<name>A0A0K2ZLX7_9XANT</name>
<dbReference type="AlphaFoldDB" id="A0A0K2ZLX7"/>
<feature type="transmembrane region" description="Helical" evidence="1">
    <location>
        <begin position="72"/>
        <end position="93"/>
    </location>
</feature>
<keyword evidence="1" id="KW-0812">Transmembrane</keyword>
<organism evidence="2 3">
    <name type="scientific">Xanthomonas graminis pv. phlei</name>
    <dbReference type="NCBI Taxonomy" id="487906"/>
    <lineage>
        <taxon>Bacteria</taxon>
        <taxon>Pseudomonadati</taxon>
        <taxon>Pseudomonadota</taxon>
        <taxon>Gammaproteobacteria</taxon>
        <taxon>Lysobacterales</taxon>
        <taxon>Lysobacteraceae</taxon>
        <taxon>Xanthomonas</taxon>
        <taxon>Xanthomonas translucens group</taxon>
        <taxon>Xanthomonas graminis</taxon>
    </lineage>
</organism>
<evidence type="ECO:0000313" key="2">
    <source>
        <dbReference type="EMBL" id="CTP84420.1"/>
    </source>
</evidence>
<dbReference type="EMBL" id="CXOJ01000013">
    <property type="protein sequence ID" value="CTP84420.1"/>
    <property type="molecule type" value="Genomic_DNA"/>
</dbReference>